<evidence type="ECO:0000256" key="3">
    <source>
        <dbReference type="ARBA" id="ARBA00023125"/>
    </source>
</evidence>
<gene>
    <name evidence="8" type="ORF">IW252_002632</name>
</gene>
<dbReference type="InterPro" id="IPR050808">
    <property type="entry name" value="Phage_Integrase"/>
</dbReference>
<comment type="similarity">
    <text evidence="1">Belongs to the 'phage' integrase family.</text>
</comment>
<comment type="caution">
    <text evidence="8">The sequence shown here is derived from an EMBL/GenBank/DDBJ whole genome shotgun (WGS) entry which is preliminary data.</text>
</comment>
<protein>
    <submittedName>
        <fullName evidence="8">Integrase</fullName>
    </submittedName>
</protein>
<dbReference type="InterPro" id="IPR004107">
    <property type="entry name" value="Integrase_SAM-like_N"/>
</dbReference>
<dbReference type="PANTHER" id="PTHR30629:SF2">
    <property type="entry name" value="PROPHAGE INTEGRASE INTS-RELATED"/>
    <property type="match status" value="1"/>
</dbReference>
<dbReference type="PROSITE" id="PS51900">
    <property type="entry name" value="CB"/>
    <property type="match status" value="1"/>
</dbReference>
<evidence type="ECO:0000256" key="1">
    <source>
        <dbReference type="ARBA" id="ARBA00008857"/>
    </source>
</evidence>
<keyword evidence="3 5" id="KW-0238">DNA-binding</keyword>
<dbReference type="Pfam" id="PF14659">
    <property type="entry name" value="Phage_int_SAM_3"/>
    <property type="match status" value="1"/>
</dbReference>
<dbReference type="InterPro" id="IPR010998">
    <property type="entry name" value="Integrase_recombinase_N"/>
</dbReference>
<dbReference type="InterPro" id="IPR013762">
    <property type="entry name" value="Integrase-like_cat_sf"/>
</dbReference>
<dbReference type="EMBL" id="JADOTZ010000001">
    <property type="protein sequence ID" value="MBG6085865.1"/>
    <property type="molecule type" value="Genomic_DNA"/>
</dbReference>
<proteinExistence type="inferred from homology"/>
<dbReference type="SUPFAM" id="SSF56349">
    <property type="entry name" value="DNA breaking-rejoining enzymes"/>
    <property type="match status" value="1"/>
</dbReference>
<dbReference type="GO" id="GO:0003677">
    <property type="term" value="F:DNA binding"/>
    <property type="evidence" value="ECO:0007669"/>
    <property type="project" value="UniProtKB-UniRule"/>
</dbReference>
<evidence type="ECO:0000259" key="6">
    <source>
        <dbReference type="PROSITE" id="PS51898"/>
    </source>
</evidence>
<dbReference type="Pfam" id="PF00589">
    <property type="entry name" value="Phage_integrase"/>
    <property type="match status" value="1"/>
</dbReference>
<accession>A0A931GG18</accession>
<dbReference type="GO" id="GO:0006310">
    <property type="term" value="P:DNA recombination"/>
    <property type="evidence" value="ECO:0007669"/>
    <property type="project" value="UniProtKB-KW"/>
</dbReference>
<dbReference type="Proteomes" id="UP000625033">
    <property type="component" value="Unassembled WGS sequence"/>
</dbReference>
<feature type="domain" description="Core-binding (CB)" evidence="7">
    <location>
        <begin position="45"/>
        <end position="125"/>
    </location>
</feature>
<organism evidence="8 9">
    <name type="scientific">Zhihengliuella flava</name>
    <dbReference type="NCBI Taxonomy" id="1285193"/>
    <lineage>
        <taxon>Bacteria</taxon>
        <taxon>Bacillati</taxon>
        <taxon>Actinomycetota</taxon>
        <taxon>Actinomycetes</taxon>
        <taxon>Micrococcales</taxon>
        <taxon>Micrococcaceae</taxon>
        <taxon>Zhihengliuella</taxon>
    </lineage>
</organism>
<name>A0A931GG18_9MICC</name>
<feature type="domain" description="Tyr recombinase" evidence="6">
    <location>
        <begin position="146"/>
        <end position="338"/>
    </location>
</feature>
<reference evidence="8" key="1">
    <citation type="submission" date="2020-11" db="EMBL/GenBank/DDBJ databases">
        <title>Sequencing the genomes of 1000 actinobacteria strains.</title>
        <authorList>
            <person name="Klenk H.-P."/>
        </authorList>
    </citation>
    <scope>NUCLEOTIDE SEQUENCE</scope>
    <source>
        <strain evidence="8">DSM 26152</strain>
    </source>
</reference>
<keyword evidence="9" id="KW-1185">Reference proteome</keyword>
<dbReference type="InterPro" id="IPR002104">
    <property type="entry name" value="Integrase_catalytic"/>
</dbReference>
<dbReference type="InterPro" id="IPR011010">
    <property type="entry name" value="DNA_brk_join_enz"/>
</dbReference>
<evidence type="ECO:0000256" key="4">
    <source>
        <dbReference type="ARBA" id="ARBA00023172"/>
    </source>
</evidence>
<dbReference type="Gene3D" id="1.10.150.130">
    <property type="match status" value="1"/>
</dbReference>
<dbReference type="GO" id="GO:0015074">
    <property type="term" value="P:DNA integration"/>
    <property type="evidence" value="ECO:0007669"/>
    <property type="project" value="UniProtKB-KW"/>
</dbReference>
<evidence type="ECO:0000256" key="2">
    <source>
        <dbReference type="ARBA" id="ARBA00022908"/>
    </source>
</evidence>
<dbReference type="RefSeq" id="WP_196836998.1">
    <property type="nucleotide sequence ID" value="NZ_JADOTZ010000001.1"/>
</dbReference>
<keyword evidence="4" id="KW-0233">DNA recombination</keyword>
<dbReference type="PROSITE" id="PS51898">
    <property type="entry name" value="TYR_RECOMBINASE"/>
    <property type="match status" value="1"/>
</dbReference>
<dbReference type="Gene3D" id="1.10.443.10">
    <property type="entry name" value="Intergrase catalytic core"/>
    <property type="match status" value="1"/>
</dbReference>
<dbReference type="CDD" id="cd01189">
    <property type="entry name" value="INT_ICEBs1_C_like"/>
    <property type="match status" value="1"/>
</dbReference>
<dbReference type="PANTHER" id="PTHR30629">
    <property type="entry name" value="PROPHAGE INTEGRASE"/>
    <property type="match status" value="1"/>
</dbReference>
<dbReference type="InterPro" id="IPR044068">
    <property type="entry name" value="CB"/>
</dbReference>
<evidence type="ECO:0000313" key="9">
    <source>
        <dbReference type="Proteomes" id="UP000625033"/>
    </source>
</evidence>
<evidence type="ECO:0000259" key="7">
    <source>
        <dbReference type="PROSITE" id="PS51900"/>
    </source>
</evidence>
<sequence>MAVWSPTPGTERKKVFKTKDAAKAHLQAVAADHALGRGGAVGRDVDFADYATLWLEKQVHQRKASRAAIESRLRLHIIPAFADIGLRQIRREDVQAAVAQWSVKLAPSTVKLTYTYLSGILSEAVLDGLLVSSPCVKIKLPAGEGERVRPLPVAAVQAVADAMSGYYRAAVVLAASTGLRPGEWRSLTWDRVDLAGGWITVDRQLVSETAHTYEFGPLKTTSSYRKVKIGPELIDTLQQLEPGPFGLVIYSRGAVTRGKARTVWARVRRDLLNAEDEASRVDIGSGWHQLRHFHASQLIAGGASPVAVAHRLGHKDATETLQTYAHLWPDDHAKLAAMSDGLVKLNRHETATPAVDASAGAGIF</sequence>
<keyword evidence="2" id="KW-0229">DNA integration</keyword>
<dbReference type="AlphaFoldDB" id="A0A931GG18"/>
<evidence type="ECO:0000256" key="5">
    <source>
        <dbReference type="PROSITE-ProRule" id="PRU01248"/>
    </source>
</evidence>
<evidence type="ECO:0000313" key="8">
    <source>
        <dbReference type="EMBL" id="MBG6085865.1"/>
    </source>
</evidence>